<keyword evidence="4" id="KW-0812">Transmembrane</keyword>
<feature type="domain" description="Fringe-like glycosyltransferase" evidence="8">
    <location>
        <begin position="61"/>
        <end position="154"/>
    </location>
</feature>
<evidence type="ECO:0000256" key="5">
    <source>
        <dbReference type="ARBA" id="ARBA00022968"/>
    </source>
</evidence>
<comment type="subcellular location">
    <subcellularLocation>
        <location evidence="1">Membrane</location>
        <topology evidence="1">Single-pass type II membrane protein</topology>
    </subcellularLocation>
</comment>
<dbReference type="GO" id="GO:0016757">
    <property type="term" value="F:glycosyltransferase activity"/>
    <property type="evidence" value="ECO:0007669"/>
    <property type="project" value="UniProtKB-KW"/>
</dbReference>
<reference evidence="10" key="1">
    <citation type="submission" date="2016-11" db="UniProtKB">
        <authorList>
            <consortium name="WormBaseParasite"/>
        </authorList>
    </citation>
    <scope>IDENTIFICATION</scope>
</reference>
<keyword evidence="7" id="KW-0472">Membrane</keyword>
<evidence type="ECO:0000256" key="2">
    <source>
        <dbReference type="ARBA" id="ARBA00022676"/>
    </source>
</evidence>
<sequence length="291" mass="33977">MGARVRVLLRRRPRFYVAVLLTLSCLRLWFTVLTFSGTTLMRESSHLSGESVIALISSEDQQRIKNCEKTWLQQIGNYFVFTKNRNIEVANGNSVRFNYMAGTDWFILRSQSIYADRYFSHHFSWYFFAHDDTYVLVDDLKQELSAFDADEPNYSIIGTYNFDEQPKIIAVEKTKHYLTVASRGAMRILWQRISEDHRGCDMKGNIDTCLSGVSKLSLEQDTHEKYRYFIVNRHFGNFEMSQYTKEHGAYNDGAQVLSRLSESLISLHNLNSDDIEIFDILLNRVRVWPKA</sequence>
<dbReference type="Pfam" id="PF02434">
    <property type="entry name" value="Fringe"/>
    <property type="match status" value="1"/>
</dbReference>
<keyword evidence="5" id="KW-0735">Signal-anchor</keyword>
<organism evidence="9 10">
    <name type="scientific">Heterorhabditis bacteriophora</name>
    <name type="common">Entomopathogenic nematode worm</name>
    <dbReference type="NCBI Taxonomy" id="37862"/>
    <lineage>
        <taxon>Eukaryota</taxon>
        <taxon>Metazoa</taxon>
        <taxon>Ecdysozoa</taxon>
        <taxon>Nematoda</taxon>
        <taxon>Chromadorea</taxon>
        <taxon>Rhabditida</taxon>
        <taxon>Rhabditina</taxon>
        <taxon>Rhabditomorpha</taxon>
        <taxon>Strongyloidea</taxon>
        <taxon>Heterorhabditidae</taxon>
        <taxon>Heterorhabditis</taxon>
    </lineage>
</organism>
<evidence type="ECO:0000313" key="10">
    <source>
        <dbReference type="WBParaSite" id="Hba_01357"/>
    </source>
</evidence>
<dbReference type="InterPro" id="IPR003378">
    <property type="entry name" value="Fringe-like_glycosylTrfase"/>
</dbReference>
<evidence type="ECO:0000256" key="6">
    <source>
        <dbReference type="ARBA" id="ARBA00022989"/>
    </source>
</evidence>
<dbReference type="PROSITE" id="PS51257">
    <property type="entry name" value="PROKAR_LIPOPROTEIN"/>
    <property type="match status" value="1"/>
</dbReference>
<evidence type="ECO:0000256" key="4">
    <source>
        <dbReference type="ARBA" id="ARBA00022692"/>
    </source>
</evidence>
<accession>A0A1I7W9L8</accession>
<dbReference type="WBParaSite" id="Hba_01357">
    <property type="protein sequence ID" value="Hba_01357"/>
    <property type="gene ID" value="Hba_01357"/>
</dbReference>
<dbReference type="GO" id="GO:0016020">
    <property type="term" value="C:membrane"/>
    <property type="evidence" value="ECO:0007669"/>
    <property type="project" value="UniProtKB-SubCell"/>
</dbReference>
<evidence type="ECO:0000256" key="3">
    <source>
        <dbReference type="ARBA" id="ARBA00022679"/>
    </source>
</evidence>
<keyword evidence="3" id="KW-0808">Transferase</keyword>
<keyword evidence="2" id="KW-0328">Glycosyltransferase</keyword>
<name>A0A1I7W9L8_HETBA</name>
<evidence type="ECO:0000256" key="7">
    <source>
        <dbReference type="ARBA" id="ARBA00023136"/>
    </source>
</evidence>
<protein>
    <submittedName>
        <fullName evidence="10">Glycoprotein-N-acetylgalactosamine 3-beta-galactosyltransferase 1</fullName>
    </submittedName>
</protein>
<keyword evidence="9" id="KW-1185">Reference proteome</keyword>
<dbReference type="Gene3D" id="3.90.550.50">
    <property type="match status" value="1"/>
</dbReference>
<evidence type="ECO:0000313" key="9">
    <source>
        <dbReference type="Proteomes" id="UP000095283"/>
    </source>
</evidence>
<evidence type="ECO:0000256" key="1">
    <source>
        <dbReference type="ARBA" id="ARBA00004606"/>
    </source>
</evidence>
<dbReference type="Proteomes" id="UP000095283">
    <property type="component" value="Unplaced"/>
</dbReference>
<dbReference type="AlphaFoldDB" id="A0A1I7W9L8"/>
<keyword evidence="6" id="KW-1133">Transmembrane helix</keyword>
<evidence type="ECO:0000259" key="8">
    <source>
        <dbReference type="Pfam" id="PF02434"/>
    </source>
</evidence>
<proteinExistence type="predicted"/>